<keyword evidence="1" id="KW-0812">Transmembrane</keyword>
<comment type="caution">
    <text evidence="2">The sequence shown here is derived from an EMBL/GenBank/DDBJ whole genome shotgun (WGS) entry which is preliminary data.</text>
</comment>
<accession>A0ABP1PT66</accession>
<protein>
    <submittedName>
        <fullName evidence="2">Uncharacterized protein</fullName>
    </submittedName>
</protein>
<gene>
    <name evidence="2" type="ORF">ODALV1_LOCUS3457</name>
</gene>
<proteinExistence type="predicted"/>
<evidence type="ECO:0000313" key="3">
    <source>
        <dbReference type="Proteomes" id="UP001642540"/>
    </source>
</evidence>
<organism evidence="2 3">
    <name type="scientific">Orchesella dallaii</name>
    <dbReference type="NCBI Taxonomy" id="48710"/>
    <lineage>
        <taxon>Eukaryota</taxon>
        <taxon>Metazoa</taxon>
        <taxon>Ecdysozoa</taxon>
        <taxon>Arthropoda</taxon>
        <taxon>Hexapoda</taxon>
        <taxon>Collembola</taxon>
        <taxon>Entomobryomorpha</taxon>
        <taxon>Entomobryoidea</taxon>
        <taxon>Orchesellidae</taxon>
        <taxon>Orchesellinae</taxon>
        <taxon>Orchesella</taxon>
    </lineage>
</organism>
<feature type="transmembrane region" description="Helical" evidence="1">
    <location>
        <begin position="224"/>
        <end position="243"/>
    </location>
</feature>
<feature type="transmembrane region" description="Helical" evidence="1">
    <location>
        <begin position="290"/>
        <end position="309"/>
    </location>
</feature>
<keyword evidence="1" id="KW-0472">Membrane</keyword>
<evidence type="ECO:0000313" key="2">
    <source>
        <dbReference type="EMBL" id="CAL8076398.1"/>
    </source>
</evidence>
<keyword evidence="3" id="KW-1185">Reference proteome</keyword>
<keyword evidence="1" id="KW-1133">Transmembrane helix</keyword>
<reference evidence="2 3" key="1">
    <citation type="submission" date="2024-08" db="EMBL/GenBank/DDBJ databases">
        <authorList>
            <person name="Cucini C."/>
            <person name="Frati F."/>
        </authorList>
    </citation>
    <scope>NUCLEOTIDE SEQUENCE [LARGE SCALE GENOMIC DNA]</scope>
</reference>
<sequence length="354" mass="40706">MSLNVPYNFLFYQYGTTAKEELTFSIRKSSIQKNTYELDETILFCRHCKKFLAFQPVNIGAKFSENELTHAYVALNSNIDNSHWTCLFGGEWDETSITETNEQLLRTSSYDFLLSHGNERMAHWYELDRVRHRFELRLVMQTIVGNGSFRTAHWWDYYENRRSHSVDEIPIETRHVAPVFAISEAGKEDAFRFRIHPMKLKFVSCGTAGQTGLVFEQLSSIFDIYIWMGILLTTILMTMLCSYIRCFHHNKLETFNFKVFTITFLLEGGRDRSTLNEEVQDVHSNLNGNISIVFVVLAIGLLLGCSVFFGEARRVIGSKVLNSSQKLGALLAKPFVGLKIKLNGEVRHEHSVSP</sequence>
<evidence type="ECO:0000256" key="1">
    <source>
        <dbReference type="SAM" id="Phobius"/>
    </source>
</evidence>
<dbReference type="EMBL" id="CAXLJM020000011">
    <property type="protein sequence ID" value="CAL8076398.1"/>
    <property type="molecule type" value="Genomic_DNA"/>
</dbReference>
<dbReference type="Proteomes" id="UP001642540">
    <property type="component" value="Unassembled WGS sequence"/>
</dbReference>
<name>A0ABP1PT66_9HEXA</name>